<evidence type="ECO:0000256" key="2">
    <source>
        <dbReference type="ARBA" id="ARBA00023002"/>
    </source>
</evidence>
<keyword evidence="2" id="KW-0560">Oxidoreductase</keyword>
<dbReference type="AlphaFoldDB" id="A0A0W8FU53"/>
<dbReference type="Pfam" id="PF00106">
    <property type="entry name" value="adh_short"/>
    <property type="match status" value="1"/>
</dbReference>
<gene>
    <name evidence="4" type="ORF">ASZ90_005887</name>
</gene>
<dbReference type="PROSITE" id="PS00061">
    <property type="entry name" value="ADH_SHORT"/>
    <property type="match status" value="1"/>
</dbReference>
<evidence type="ECO:0000256" key="1">
    <source>
        <dbReference type="ARBA" id="ARBA00006484"/>
    </source>
</evidence>
<feature type="domain" description="Ketoreductase" evidence="3">
    <location>
        <begin position="6"/>
        <end position="192"/>
    </location>
</feature>
<dbReference type="InterPro" id="IPR002347">
    <property type="entry name" value="SDR_fam"/>
</dbReference>
<sequence>MNHKDVVALVTGGASGLGEASVLALFKEGAKVVIIDVDEDKGEKLAATIGASAIFAKTDITSEADVRQAVQKAIDTFKKINVVINCAGVANPGKLIGRKGPLPLESFNKVMQINLVGTLNVVRLAVEQMMNNTPGEEGEKGVIINTASVAAFDGQIGQVAYSASKSGVVGMTLPVARECADYGIRVVTIAPGLFDTPMMAGLPPAVKEDLAKTVPFPRRLGNPNEYASLVLHIIENKMLNGCCIRLDGALRMQAK</sequence>
<dbReference type="PANTHER" id="PTHR43658">
    <property type="entry name" value="SHORT-CHAIN DEHYDROGENASE/REDUCTASE"/>
    <property type="match status" value="1"/>
</dbReference>
<dbReference type="PANTHER" id="PTHR43658:SF8">
    <property type="entry name" value="17-BETA-HYDROXYSTEROID DEHYDROGENASE 14-RELATED"/>
    <property type="match status" value="1"/>
</dbReference>
<dbReference type="InterPro" id="IPR036291">
    <property type="entry name" value="NAD(P)-bd_dom_sf"/>
</dbReference>
<accession>A0A0W8FU53</accession>
<dbReference type="PRINTS" id="PR00081">
    <property type="entry name" value="GDHRDH"/>
</dbReference>
<dbReference type="Gene3D" id="3.40.50.720">
    <property type="entry name" value="NAD(P)-binding Rossmann-like Domain"/>
    <property type="match status" value="1"/>
</dbReference>
<dbReference type="InterPro" id="IPR057326">
    <property type="entry name" value="KR_dom"/>
</dbReference>
<dbReference type="InterPro" id="IPR020904">
    <property type="entry name" value="Sc_DH/Rdtase_CS"/>
</dbReference>
<comment type="caution">
    <text evidence="4">The sequence shown here is derived from an EMBL/GenBank/DDBJ whole genome shotgun (WGS) entry which is preliminary data.</text>
</comment>
<dbReference type="EMBL" id="LNQE01000852">
    <property type="protein sequence ID" value="KUG24290.1"/>
    <property type="molecule type" value="Genomic_DNA"/>
</dbReference>
<proteinExistence type="inferred from homology"/>
<evidence type="ECO:0000313" key="4">
    <source>
        <dbReference type="EMBL" id="KUG24290.1"/>
    </source>
</evidence>
<protein>
    <submittedName>
        <fullName evidence="4">3-hydroxyacyl-coa dehydrogenase</fullName>
    </submittedName>
</protein>
<dbReference type="GO" id="GO:0016491">
    <property type="term" value="F:oxidoreductase activity"/>
    <property type="evidence" value="ECO:0007669"/>
    <property type="project" value="UniProtKB-KW"/>
</dbReference>
<dbReference type="PRINTS" id="PR00080">
    <property type="entry name" value="SDRFAMILY"/>
</dbReference>
<organism evidence="4">
    <name type="scientific">hydrocarbon metagenome</name>
    <dbReference type="NCBI Taxonomy" id="938273"/>
    <lineage>
        <taxon>unclassified sequences</taxon>
        <taxon>metagenomes</taxon>
        <taxon>ecological metagenomes</taxon>
    </lineage>
</organism>
<dbReference type="SUPFAM" id="SSF51735">
    <property type="entry name" value="NAD(P)-binding Rossmann-fold domains"/>
    <property type="match status" value="1"/>
</dbReference>
<dbReference type="SMART" id="SM00822">
    <property type="entry name" value="PKS_KR"/>
    <property type="match status" value="1"/>
</dbReference>
<comment type="similarity">
    <text evidence="1">Belongs to the short-chain dehydrogenases/reductases (SDR) family.</text>
</comment>
<name>A0A0W8FU53_9ZZZZ</name>
<evidence type="ECO:0000259" key="3">
    <source>
        <dbReference type="SMART" id="SM00822"/>
    </source>
</evidence>
<reference evidence="4" key="1">
    <citation type="journal article" date="2015" name="Proc. Natl. Acad. Sci. U.S.A.">
        <title>Networks of energetic and metabolic interactions define dynamics in microbial communities.</title>
        <authorList>
            <person name="Embree M."/>
            <person name="Liu J.K."/>
            <person name="Al-Bassam M.M."/>
            <person name="Zengler K."/>
        </authorList>
    </citation>
    <scope>NUCLEOTIDE SEQUENCE</scope>
</reference>
<dbReference type="CDD" id="cd05371">
    <property type="entry name" value="HSD10-like_SDR_c"/>
    <property type="match status" value="1"/>
</dbReference>
<dbReference type="FunFam" id="3.40.50.720:FF:000215">
    <property type="entry name" value="3-hydroxyacyl-CoA dehydrogenase type-2"/>
    <property type="match status" value="1"/>
</dbReference>